<feature type="transmembrane region" description="Helical" evidence="1">
    <location>
        <begin position="58"/>
        <end position="77"/>
    </location>
</feature>
<protein>
    <recommendedName>
        <fullName evidence="2">Acyltransferase C-terminal domain-containing protein</fullName>
    </recommendedName>
</protein>
<evidence type="ECO:0000313" key="3">
    <source>
        <dbReference type="EMBL" id="KAK2967439.1"/>
    </source>
</evidence>
<proteinExistence type="predicted"/>
<accession>A0AA88U155</accession>
<sequence>MARRWGRSRWTTVVVSDVWLPQQFGSDGAQYCEAVQRNREGVTLRCNVGILDNKVPTVLLVVVLPGYHWMLTAIQLYTDLETYKALGKEHGIFMSNHIRSVDILILMYIAQVKVHIKRFAMKELREYDDGVAKWCKARFVAKVWTF</sequence>
<feature type="domain" description="Acyltransferase C-terminal" evidence="2">
    <location>
        <begin position="111"/>
        <end position="142"/>
    </location>
</feature>
<organism evidence="3 4">
    <name type="scientific">Escallonia rubra</name>
    <dbReference type="NCBI Taxonomy" id="112253"/>
    <lineage>
        <taxon>Eukaryota</taxon>
        <taxon>Viridiplantae</taxon>
        <taxon>Streptophyta</taxon>
        <taxon>Embryophyta</taxon>
        <taxon>Tracheophyta</taxon>
        <taxon>Spermatophyta</taxon>
        <taxon>Magnoliopsida</taxon>
        <taxon>eudicotyledons</taxon>
        <taxon>Gunneridae</taxon>
        <taxon>Pentapetalae</taxon>
        <taxon>asterids</taxon>
        <taxon>campanulids</taxon>
        <taxon>Escalloniales</taxon>
        <taxon>Escalloniaceae</taxon>
        <taxon>Escallonia</taxon>
    </lineage>
</organism>
<dbReference type="AlphaFoldDB" id="A0AA88U155"/>
<dbReference type="Proteomes" id="UP001187471">
    <property type="component" value="Unassembled WGS sequence"/>
</dbReference>
<reference evidence="3" key="1">
    <citation type="submission" date="2022-12" db="EMBL/GenBank/DDBJ databases">
        <title>Draft genome assemblies for two species of Escallonia (Escalloniales).</title>
        <authorList>
            <person name="Chanderbali A."/>
            <person name="Dervinis C."/>
            <person name="Anghel I."/>
            <person name="Soltis D."/>
            <person name="Soltis P."/>
            <person name="Zapata F."/>
        </authorList>
    </citation>
    <scope>NUCLEOTIDE SEQUENCE</scope>
    <source>
        <strain evidence="3">UCBG92.1500</strain>
        <tissue evidence="3">Leaf</tissue>
    </source>
</reference>
<keyword evidence="4" id="KW-1185">Reference proteome</keyword>
<name>A0AA88U155_9ASTE</name>
<dbReference type="Pfam" id="PF16076">
    <property type="entry name" value="Acyltransf_C"/>
    <property type="match status" value="1"/>
</dbReference>
<comment type="caution">
    <text evidence="3">The sequence shown here is derived from an EMBL/GenBank/DDBJ whole genome shotgun (WGS) entry which is preliminary data.</text>
</comment>
<evidence type="ECO:0000313" key="4">
    <source>
        <dbReference type="Proteomes" id="UP001187471"/>
    </source>
</evidence>
<keyword evidence="1" id="KW-0472">Membrane</keyword>
<keyword evidence="1" id="KW-1133">Transmembrane helix</keyword>
<keyword evidence="1" id="KW-0812">Transmembrane</keyword>
<dbReference type="InterPro" id="IPR032098">
    <property type="entry name" value="Acyltransf_C"/>
</dbReference>
<evidence type="ECO:0000256" key="1">
    <source>
        <dbReference type="SAM" id="Phobius"/>
    </source>
</evidence>
<evidence type="ECO:0000259" key="2">
    <source>
        <dbReference type="Pfam" id="PF16076"/>
    </source>
</evidence>
<gene>
    <name evidence="3" type="ORF">RJ640_022371</name>
</gene>
<dbReference type="EMBL" id="JAVXUO010003019">
    <property type="protein sequence ID" value="KAK2967439.1"/>
    <property type="molecule type" value="Genomic_DNA"/>
</dbReference>
<feature type="transmembrane region" description="Helical" evidence="1">
    <location>
        <begin position="97"/>
        <end position="116"/>
    </location>
</feature>